<accession>A0ABM7VHV8</accession>
<dbReference type="InterPro" id="IPR014710">
    <property type="entry name" value="RmlC-like_jellyroll"/>
</dbReference>
<dbReference type="GO" id="GO:0016853">
    <property type="term" value="F:isomerase activity"/>
    <property type="evidence" value="ECO:0007669"/>
    <property type="project" value="UniProtKB-KW"/>
</dbReference>
<feature type="domain" description="Glucose-6-phosphate isomerase prokaryote" evidence="7">
    <location>
        <begin position="30"/>
        <end position="175"/>
    </location>
</feature>
<geneLocation type="plasmid" evidence="8 9">
    <name>pPP1</name>
</geneLocation>
<name>A0ABM7VHV8_9BACT</name>
<protein>
    <recommendedName>
        <fullName evidence="3">glucose-6-phosphate isomerase</fullName>
        <ecNumber evidence="3">5.3.1.9</ecNumber>
    </recommendedName>
</protein>
<evidence type="ECO:0000256" key="3">
    <source>
        <dbReference type="ARBA" id="ARBA00011952"/>
    </source>
</evidence>
<evidence type="ECO:0000259" key="7">
    <source>
        <dbReference type="Pfam" id="PF06560"/>
    </source>
</evidence>
<reference evidence="8 9" key="1">
    <citation type="submission" date="2021-12" db="EMBL/GenBank/DDBJ databases">
        <title>Genome sequencing of bacteria with rrn-lacking chromosome and rrn-plasmid.</title>
        <authorList>
            <person name="Anda M."/>
            <person name="Iwasaki W."/>
        </authorList>
    </citation>
    <scope>NUCLEOTIDE SEQUENCE [LARGE SCALE GENOMIC DNA]</scope>
    <source>
        <strain evidence="8 9">NBRC 101262</strain>
        <plasmid evidence="8 9">pPP1</plasmid>
    </source>
</reference>
<comment type="catalytic activity">
    <reaction evidence="6">
        <text>alpha-D-glucose 6-phosphate = beta-D-fructose 6-phosphate</text>
        <dbReference type="Rhea" id="RHEA:11816"/>
        <dbReference type="ChEBI" id="CHEBI:57634"/>
        <dbReference type="ChEBI" id="CHEBI:58225"/>
        <dbReference type="EC" id="5.3.1.9"/>
    </reaction>
</comment>
<dbReference type="InterPro" id="IPR010551">
    <property type="entry name" value="G6P_isomerase_prok"/>
</dbReference>
<dbReference type="EMBL" id="AP025293">
    <property type="protein sequence ID" value="BDD00563.1"/>
    <property type="molecule type" value="Genomic_DNA"/>
</dbReference>
<evidence type="ECO:0000256" key="6">
    <source>
        <dbReference type="ARBA" id="ARBA00029321"/>
    </source>
</evidence>
<evidence type="ECO:0000313" key="8">
    <source>
        <dbReference type="EMBL" id="BDD00563.1"/>
    </source>
</evidence>
<keyword evidence="9" id="KW-1185">Reference proteome</keyword>
<dbReference type="Pfam" id="PF06560">
    <property type="entry name" value="GPI"/>
    <property type="match status" value="1"/>
</dbReference>
<dbReference type="SUPFAM" id="SSF51182">
    <property type="entry name" value="RmlC-like cupins"/>
    <property type="match status" value="1"/>
</dbReference>
<evidence type="ECO:0000256" key="1">
    <source>
        <dbReference type="ARBA" id="ARBA00004926"/>
    </source>
</evidence>
<organism evidence="8 9">
    <name type="scientific">Persicobacter psychrovividus</name>
    <dbReference type="NCBI Taxonomy" id="387638"/>
    <lineage>
        <taxon>Bacteria</taxon>
        <taxon>Pseudomonadati</taxon>
        <taxon>Bacteroidota</taxon>
        <taxon>Cytophagia</taxon>
        <taxon>Cytophagales</taxon>
        <taxon>Persicobacteraceae</taxon>
        <taxon>Persicobacter</taxon>
    </lineage>
</organism>
<gene>
    <name evidence="8" type="ORF">PEPS_28430</name>
</gene>
<evidence type="ECO:0000256" key="4">
    <source>
        <dbReference type="ARBA" id="ARBA00022432"/>
    </source>
</evidence>
<dbReference type="InterPro" id="IPR011051">
    <property type="entry name" value="RmlC_Cupin_sf"/>
</dbReference>
<dbReference type="EC" id="5.3.1.9" evidence="3"/>
<evidence type="ECO:0000313" key="9">
    <source>
        <dbReference type="Proteomes" id="UP001354989"/>
    </source>
</evidence>
<keyword evidence="8" id="KW-0413">Isomerase</keyword>
<keyword evidence="5" id="KW-0324">Glycolysis</keyword>
<evidence type="ECO:0000256" key="5">
    <source>
        <dbReference type="ARBA" id="ARBA00023152"/>
    </source>
</evidence>
<dbReference type="RefSeq" id="WP_338398404.1">
    <property type="nucleotide sequence ID" value="NZ_AP025293.1"/>
</dbReference>
<dbReference type="Proteomes" id="UP001354989">
    <property type="component" value="Plasmid pPP1"/>
</dbReference>
<evidence type="ECO:0000256" key="2">
    <source>
        <dbReference type="ARBA" id="ARBA00006542"/>
    </source>
</evidence>
<keyword evidence="8" id="KW-0614">Plasmid</keyword>
<proteinExistence type="inferred from homology"/>
<dbReference type="CDD" id="cd02218">
    <property type="entry name" value="cupin_PGI"/>
    <property type="match status" value="1"/>
</dbReference>
<sequence length="186" mass="20934">MALFNPKVFLTLTEGKLEGTEIKQSYKYLNALAGVFKNETARAEMDQDALIYEVQAYMPVEEGKSGGLFFGNSTIYPGKVDQEYFMTRGHFHSNFDTAEYYWGVKGEGYLILMDENRKIWAEKMTPGSVHYIPGKVAHRVANTGSEPLVFNACWPSDAGHDYESIAEHGFSARLLEVDGEPKLVEE</sequence>
<keyword evidence="4" id="KW-0312">Gluconeogenesis</keyword>
<comment type="pathway">
    <text evidence="1">Carbohydrate degradation; glycolysis; D-glyceraldehyde 3-phosphate and glycerone phosphate from D-glucose: step 2/4.</text>
</comment>
<dbReference type="Gene3D" id="2.60.120.10">
    <property type="entry name" value="Jelly Rolls"/>
    <property type="match status" value="1"/>
</dbReference>
<comment type="similarity">
    <text evidence="2">Belongs to the archaeal-type GPI family.</text>
</comment>